<keyword evidence="7 8" id="KW-0472">Membrane</keyword>
<comment type="subcellular location">
    <subcellularLocation>
        <location evidence="1">Cell membrane</location>
        <topology evidence="1">Multi-pass membrane protein</topology>
    </subcellularLocation>
</comment>
<evidence type="ECO:0000256" key="2">
    <source>
        <dbReference type="ARBA" id="ARBA00005982"/>
    </source>
</evidence>
<dbReference type="Gene3D" id="1.20.1250.20">
    <property type="entry name" value="MFS general substrate transporter like domains"/>
    <property type="match status" value="2"/>
</dbReference>
<dbReference type="SUPFAM" id="SSF103473">
    <property type="entry name" value="MFS general substrate transporter"/>
    <property type="match status" value="1"/>
</dbReference>
<dbReference type="Proteomes" id="UP000198619">
    <property type="component" value="Unassembled WGS sequence"/>
</dbReference>
<protein>
    <submittedName>
        <fullName evidence="10">Dipeptide/tripeptide permease</fullName>
    </submittedName>
</protein>
<feature type="transmembrane region" description="Helical" evidence="8">
    <location>
        <begin position="91"/>
        <end position="110"/>
    </location>
</feature>
<keyword evidence="6 8" id="KW-1133">Transmembrane helix</keyword>
<dbReference type="PANTHER" id="PTHR23517">
    <property type="entry name" value="RESISTANCE PROTEIN MDTM, PUTATIVE-RELATED-RELATED"/>
    <property type="match status" value="1"/>
</dbReference>
<keyword evidence="5 8" id="KW-0812">Transmembrane</keyword>
<evidence type="ECO:0000256" key="6">
    <source>
        <dbReference type="ARBA" id="ARBA00022989"/>
    </source>
</evidence>
<comment type="similarity">
    <text evidence="2">Belongs to the major facilitator superfamily. Proton-dependent oligopeptide transporter (POT/PTR) (TC 2.A.17) family.</text>
</comment>
<dbReference type="InterPro" id="IPR020846">
    <property type="entry name" value="MFS_dom"/>
</dbReference>
<dbReference type="RefSeq" id="WP_090038981.1">
    <property type="nucleotide sequence ID" value="NZ_FOKI01000004.1"/>
</dbReference>
<feature type="transmembrane region" description="Helical" evidence="8">
    <location>
        <begin position="362"/>
        <end position="380"/>
    </location>
</feature>
<dbReference type="OrthoDB" id="9772725at2"/>
<dbReference type="InterPro" id="IPR000109">
    <property type="entry name" value="POT_fam"/>
</dbReference>
<evidence type="ECO:0000313" key="10">
    <source>
        <dbReference type="EMBL" id="SFA85018.1"/>
    </source>
</evidence>
<evidence type="ECO:0000256" key="3">
    <source>
        <dbReference type="ARBA" id="ARBA00022448"/>
    </source>
</evidence>
<keyword evidence="11" id="KW-1185">Reference proteome</keyword>
<dbReference type="GO" id="GO:1904680">
    <property type="term" value="F:peptide transmembrane transporter activity"/>
    <property type="evidence" value="ECO:0007669"/>
    <property type="project" value="InterPro"/>
</dbReference>
<evidence type="ECO:0000259" key="9">
    <source>
        <dbReference type="PROSITE" id="PS50850"/>
    </source>
</evidence>
<dbReference type="PROSITE" id="PS50850">
    <property type="entry name" value="MFS"/>
    <property type="match status" value="1"/>
</dbReference>
<dbReference type="EMBL" id="FOKI01000004">
    <property type="protein sequence ID" value="SFA85018.1"/>
    <property type="molecule type" value="Genomic_DNA"/>
</dbReference>
<feature type="transmembrane region" description="Helical" evidence="8">
    <location>
        <begin position="253"/>
        <end position="270"/>
    </location>
</feature>
<feature type="transmembrane region" description="Helical" evidence="8">
    <location>
        <begin position="116"/>
        <end position="135"/>
    </location>
</feature>
<feature type="transmembrane region" description="Helical" evidence="8">
    <location>
        <begin position="401"/>
        <end position="423"/>
    </location>
</feature>
<dbReference type="STRING" id="84698.SAMN04488528_1004139"/>
<feature type="transmembrane region" description="Helical" evidence="8">
    <location>
        <begin position="21"/>
        <end position="47"/>
    </location>
</feature>
<feature type="domain" description="Major facilitator superfamily (MFS) profile" evidence="9">
    <location>
        <begin position="24"/>
        <end position="458"/>
    </location>
</feature>
<organism evidence="10 11">
    <name type="scientific">Clostridium frigidicarnis</name>
    <dbReference type="NCBI Taxonomy" id="84698"/>
    <lineage>
        <taxon>Bacteria</taxon>
        <taxon>Bacillati</taxon>
        <taxon>Bacillota</taxon>
        <taxon>Clostridia</taxon>
        <taxon>Eubacteriales</taxon>
        <taxon>Clostridiaceae</taxon>
        <taxon>Clostridium</taxon>
    </lineage>
</organism>
<sequence length="464" mass="50506">MSTPNTTTQVSTQKQKHPKGLYVCGFTVAFERFAFYGSKTLLLLFLAETVAKGGLGVGKADAAVIAANLAAWTYLAPIIGGIIADRWIGPRMCVIIGSFIMAAGYALGYFATSVGWIYAMIILISIGTGFFKGNLNSLLGELYDKNDPRKDMAFSVQYSFVNVGAFFGPLLTGIFVTGLFAQKSGGQLVQYGYREVFLLSAVLTLVSGIFFVLTMRHLGDAGKVPNKMLHGEQNEVTKNKSTEPLTHEERNRVLVILILIFFTVIFWFAYNQAGYSIALYMKDFIDLKVGSFEIPVNWIDAINGLMCIGLSPLMAIVWGKLAKSKRGDLSMAQKIGLGCILLGVGFLFMVGAEMSRHGSDDSAIKASILWIIFFVVFQTLGEMCFSPIGSSVVSKLAPAKYLSLLMGSWTFGTFAANKLAGYVQGLVETMGRMQVFVAIPVILVVSALLMIACNKKLESMTKMD</sequence>
<dbReference type="CDD" id="cd17346">
    <property type="entry name" value="MFS_DtpA_like"/>
    <property type="match status" value="1"/>
</dbReference>
<dbReference type="InterPro" id="IPR005279">
    <property type="entry name" value="Dipep/tripep_permease"/>
</dbReference>
<evidence type="ECO:0000256" key="1">
    <source>
        <dbReference type="ARBA" id="ARBA00004651"/>
    </source>
</evidence>
<gene>
    <name evidence="10" type="ORF">SAMN04488528_1004139</name>
</gene>
<keyword evidence="4" id="KW-1003">Cell membrane</keyword>
<dbReference type="InterPro" id="IPR036259">
    <property type="entry name" value="MFS_trans_sf"/>
</dbReference>
<dbReference type="Pfam" id="PF00854">
    <property type="entry name" value="PTR2"/>
    <property type="match status" value="2"/>
</dbReference>
<evidence type="ECO:0000256" key="7">
    <source>
        <dbReference type="ARBA" id="ARBA00023136"/>
    </source>
</evidence>
<dbReference type="AlphaFoldDB" id="A0A1I0W9R1"/>
<feature type="transmembrane region" description="Helical" evidence="8">
    <location>
        <begin position="62"/>
        <end position="84"/>
    </location>
</feature>
<reference evidence="10 11" key="1">
    <citation type="submission" date="2016-10" db="EMBL/GenBank/DDBJ databases">
        <authorList>
            <person name="de Groot N.N."/>
        </authorList>
    </citation>
    <scope>NUCLEOTIDE SEQUENCE [LARGE SCALE GENOMIC DNA]</scope>
    <source>
        <strain evidence="10 11">DSM 12271</strain>
    </source>
</reference>
<accession>A0A1I0W9R1</accession>
<evidence type="ECO:0000313" key="11">
    <source>
        <dbReference type="Proteomes" id="UP000198619"/>
    </source>
</evidence>
<proteinExistence type="inferred from homology"/>
<name>A0A1I0W9R1_9CLOT</name>
<dbReference type="InterPro" id="IPR050171">
    <property type="entry name" value="MFS_Transporters"/>
</dbReference>
<dbReference type="GO" id="GO:0005886">
    <property type="term" value="C:plasma membrane"/>
    <property type="evidence" value="ECO:0007669"/>
    <property type="project" value="UniProtKB-SubCell"/>
</dbReference>
<dbReference type="PANTHER" id="PTHR23517:SF15">
    <property type="entry name" value="PROTON-DEPENDENT OLIGOPEPTIDE FAMILY TRANSPORT PROTEIN"/>
    <property type="match status" value="1"/>
</dbReference>
<dbReference type="GO" id="GO:0015833">
    <property type="term" value="P:peptide transport"/>
    <property type="evidence" value="ECO:0007669"/>
    <property type="project" value="InterPro"/>
</dbReference>
<feature type="transmembrane region" description="Helical" evidence="8">
    <location>
        <begin position="331"/>
        <end position="350"/>
    </location>
</feature>
<evidence type="ECO:0000256" key="8">
    <source>
        <dbReference type="SAM" id="Phobius"/>
    </source>
</evidence>
<keyword evidence="3" id="KW-0813">Transport</keyword>
<feature type="transmembrane region" description="Helical" evidence="8">
    <location>
        <begin position="156"/>
        <end position="176"/>
    </location>
</feature>
<feature type="transmembrane region" description="Helical" evidence="8">
    <location>
        <begin position="435"/>
        <end position="453"/>
    </location>
</feature>
<feature type="transmembrane region" description="Helical" evidence="8">
    <location>
        <begin position="301"/>
        <end position="319"/>
    </location>
</feature>
<evidence type="ECO:0000256" key="4">
    <source>
        <dbReference type="ARBA" id="ARBA00022475"/>
    </source>
</evidence>
<evidence type="ECO:0000256" key="5">
    <source>
        <dbReference type="ARBA" id="ARBA00022692"/>
    </source>
</evidence>
<feature type="transmembrane region" description="Helical" evidence="8">
    <location>
        <begin position="196"/>
        <end position="218"/>
    </location>
</feature>